<sequence length="62" mass="7182">MIRKRLDKTAFFAFFLKGRANIPQPSAFFSALSRDWMHETSASGRDQFDLLIGFALHEPHQK</sequence>
<dbReference type="Proteomes" id="UP000363590">
    <property type="component" value="Chromosome"/>
</dbReference>
<evidence type="ECO:0000313" key="1">
    <source>
        <dbReference type="EMBL" id="QFX95966.1"/>
    </source>
</evidence>
<dbReference type="AlphaFoldDB" id="A0A5P9XS13"/>
<evidence type="ECO:0000313" key="2">
    <source>
        <dbReference type="Proteomes" id="UP000363590"/>
    </source>
</evidence>
<accession>A0A5P9XS13</accession>
<organism evidence="1 2">
    <name type="scientific">Acidithiobacillus thiooxidans ATCC 19377</name>
    <dbReference type="NCBI Taxonomy" id="637390"/>
    <lineage>
        <taxon>Bacteria</taxon>
        <taxon>Pseudomonadati</taxon>
        <taxon>Pseudomonadota</taxon>
        <taxon>Acidithiobacillia</taxon>
        <taxon>Acidithiobacillales</taxon>
        <taxon>Acidithiobacillaceae</taxon>
        <taxon>Acidithiobacillus</taxon>
    </lineage>
</organism>
<proteinExistence type="predicted"/>
<gene>
    <name evidence="1" type="ORF">GCD22_01670</name>
</gene>
<protein>
    <submittedName>
        <fullName evidence="1">Uncharacterized protein</fullName>
    </submittedName>
</protein>
<dbReference type="KEGG" id="atx:GCD22_01670"/>
<dbReference type="EMBL" id="CP045571">
    <property type="protein sequence ID" value="QFX95966.1"/>
    <property type="molecule type" value="Genomic_DNA"/>
</dbReference>
<name>A0A5P9XS13_ACITH</name>
<reference evidence="1 2" key="1">
    <citation type="submission" date="2019-10" db="EMBL/GenBank/DDBJ databases">
        <authorList>
            <person name="Wang R."/>
        </authorList>
    </citation>
    <scope>NUCLEOTIDE SEQUENCE [LARGE SCALE GENOMIC DNA]</scope>
    <source>
        <strain evidence="1 2">ATCC 19377</strain>
    </source>
</reference>